<comment type="similarity">
    <text evidence="1 4">Belongs to the glycosyl hydrolase 26 family.</text>
</comment>
<dbReference type="SUPFAM" id="SSF51445">
    <property type="entry name" value="(Trans)glycosidases"/>
    <property type="match status" value="1"/>
</dbReference>
<evidence type="ECO:0000256" key="3">
    <source>
        <dbReference type="ARBA" id="ARBA00023295"/>
    </source>
</evidence>
<feature type="active site" description="Nucleophile" evidence="4">
    <location>
        <position position="293"/>
    </location>
</feature>
<evidence type="ECO:0000313" key="8">
    <source>
        <dbReference type="Proteomes" id="UP001501237"/>
    </source>
</evidence>
<evidence type="ECO:0000256" key="1">
    <source>
        <dbReference type="ARBA" id="ARBA00007754"/>
    </source>
</evidence>
<feature type="chain" id="PRO_5045202855" description="GH26 domain-containing protein" evidence="5">
    <location>
        <begin position="28"/>
        <end position="365"/>
    </location>
</feature>
<dbReference type="InterPro" id="IPR017853">
    <property type="entry name" value="GH"/>
</dbReference>
<feature type="active site" description="Proton donor" evidence="4">
    <location>
        <position position="172"/>
    </location>
</feature>
<dbReference type="PANTHER" id="PTHR40079:SF4">
    <property type="entry name" value="GH26 DOMAIN-CONTAINING PROTEIN-RELATED"/>
    <property type="match status" value="1"/>
</dbReference>
<keyword evidence="3 4" id="KW-0326">Glycosidase</keyword>
<dbReference type="EMBL" id="BAAAUV010000022">
    <property type="protein sequence ID" value="GAA3231622.1"/>
    <property type="molecule type" value="Genomic_DNA"/>
</dbReference>
<dbReference type="PROSITE" id="PS51764">
    <property type="entry name" value="GH26"/>
    <property type="match status" value="1"/>
</dbReference>
<keyword evidence="5" id="KW-0732">Signal</keyword>
<evidence type="ECO:0000256" key="2">
    <source>
        <dbReference type="ARBA" id="ARBA00022801"/>
    </source>
</evidence>
<dbReference type="InterPro" id="IPR022790">
    <property type="entry name" value="GH26_dom"/>
</dbReference>
<comment type="caution">
    <text evidence="7">The sequence shown here is derived from an EMBL/GenBank/DDBJ whole genome shotgun (WGS) entry which is preliminary data.</text>
</comment>
<evidence type="ECO:0000259" key="6">
    <source>
        <dbReference type="PROSITE" id="PS51764"/>
    </source>
</evidence>
<keyword evidence="2 4" id="KW-0378">Hydrolase</keyword>
<keyword evidence="8" id="KW-1185">Reference proteome</keyword>
<protein>
    <recommendedName>
        <fullName evidence="6">GH26 domain-containing protein</fullName>
    </recommendedName>
</protein>
<gene>
    <name evidence="7" type="ORF">GCM10010468_62790</name>
</gene>
<dbReference type="Proteomes" id="UP001501237">
    <property type="component" value="Unassembled WGS sequence"/>
</dbReference>
<sequence length="365" mass="41047">MKRRALFAVSMLISVATGVSVSAPVQATVPGKKASAAAKPRYNNKAPARFKRPDAPGAFKVKKYIYPRKEYYGVFTGGLDKVAGAKRFAKTTARKPNMIKGFYNWGDPFDTAWAGSVWKYGAIPQLELELWPGGRDLSLATVAAGLEDDYIVSLARSIRAAKMPVVFSFGHEFNGDWYPWGQCTRPENDSPDKENACDHANTPADWVAAWHHMHDVFQAAGATNAIWLWQPNEIGGRPEIDIREFWPGASYVDWAGVVAYARNSYKRRTFAKLFVPTITKIRTFTKKPIIIPEVSATPNRKYRNAFITDFLAAVNRYPDIIGFIWFNTDKRPAETDGDFRLESQKNSVPVFRKALKKGYFTFPVK</sequence>
<feature type="domain" description="GH26" evidence="6">
    <location>
        <begin position="53"/>
        <end position="354"/>
    </location>
</feature>
<evidence type="ECO:0000313" key="7">
    <source>
        <dbReference type="EMBL" id="GAA3231622.1"/>
    </source>
</evidence>
<accession>A0ABP6QNX4</accession>
<feature type="signal peptide" evidence="5">
    <location>
        <begin position="1"/>
        <end position="27"/>
    </location>
</feature>
<evidence type="ECO:0000256" key="4">
    <source>
        <dbReference type="PROSITE-ProRule" id="PRU01100"/>
    </source>
</evidence>
<reference evidence="8" key="1">
    <citation type="journal article" date="2019" name="Int. J. Syst. Evol. Microbiol.">
        <title>The Global Catalogue of Microorganisms (GCM) 10K type strain sequencing project: providing services to taxonomists for standard genome sequencing and annotation.</title>
        <authorList>
            <consortium name="The Broad Institute Genomics Platform"/>
            <consortium name="The Broad Institute Genome Sequencing Center for Infectious Disease"/>
            <person name="Wu L."/>
            <person name="Ma J."/>
        </authorList>
    </citation>
    <scope>NUCLEOTIDE SEQUENCE [LARGE SCALE GENOMIC DNA]</scope>
    <source>
        <strain evidence="8">JCM 9377</strain>
    </source>
</reference>
<dbReference type="Gene3D" id="3.20.20.80">
    <property type="entry name" value="Glycosidases"/>
    <property type="match status" value="1"/>
</dbReference>
<dbReference type="PANTHER" id="PTHR40079">
    <property type="entry name" value="MANNAN ENDO-1,4-BETA-MANNOSIDASE E-RELATED"/>
    <property type="match status" value="1"/>
</dbReference>
<dbReference type="RefSeq" id="WP_344835526.1">
    <property type="nucleotide sequence ID" value="NZ_BAAAUV010000022.1"/>
</dbReference>
<dbReference type="InterPro" id="IPR000805">
    <property type="entry name" value="Glyco_hydro_26"/>
</dbReference>
<dbReference type="Pfam" id="PF02156">
    <property type="entry name" value="Glyco_hydro_26"/>
    <property type="match status" value="1"/>
</dbReference>
<name>A0ABP6QNX4_9ACTN</name>
<proteinExistence type="inferred from homology"/>
<evidence type="ECO:0000256" key="5">
    <source>
        <dbReference type="SAM" id="SignalP"/>
    </source>
</evidence>
<organism evidence="7 8">
    <name type="scientific">Actinocorallia longicatena</name>
    <dbReference type="NCBI Taxonomy" id="111803"/>
    <lineage>
        <taxon>Bacteria</taxon>
        <taxon>Bacillati</taxon>
        <taxon>Actinomycetota</taxon>
        <taxon>Actinomycetes</taxon>
        <taxon>Streptosporangiales</taxon>
        <taxon>Thermomonosporaceae</taxon>
        <taxon>Actinocorallia</taxon>
    </lineage>
</organism>